<dbReference type="AlphaFoldDB" id="A0A0T9NJV9"/>
<name>A0A0T9NJV9_9GAMM</name>
<dbReference type="Pfam" id="PF02775">
    <property type="entry name" value="TPP_enzyme_C"/>
    <property type="match status" value="1"/>
</dbReference>
<evidence type="ECO:0000259" key="5">
    <source>
        <dbReference type="Pfam" id="PF02775"/>
    </source>
</evidence>
<dbReference type="InterPro" id="IPR039368">
    <property type="entry name" value="AHAS_TPP"/>
</dbReference>
<evidence type="ECO:0000256" key="1">
    <source>
        <dbReference type="ARBA" id="ARBA00007812"/>
    </source>
</evidence>
<proteinExistence type="inferred from homology"/>
<dbReference type="RefSeq" id="WP_050112622.1">
    <property type="nucleotide sequence ID" value="NZ_CACVAB010000013.1"/>
</dbReference>
<dbReference type="PANTHER" id="PTHR18968:SF142">
    <property type="entry name" value="ACETOLACTATE SYNTHASE"/>
    <property type="match status" value="1"/>
</dbReference>
<dbReference type="Proteomes" id="UP000041882">
    <property type="component" value="Unassembled WGS sequence"/>
</dbReference>
<dbReference type="EC" id="2.2.1.6" evidence="7"/>
<evidence type="ECO:0000313" key="8">
    <source>
        <dbReference type="Proteomes" id="UP000041882"/>
    </source>
</evidence>
<dbReference type="FunFam" id="3.40.50.970:FF:000007">
    <property type="entry name" value="Acetolactate synthase"/>
    <property type="match status" value="1"/>
</dbReference>
<dbReference type="GO" id="GO:0030976">
    <property type="term" value="F:thiamine pyrophosphate binding"/>
    <property type="evidence" value="ECO:0007669"/>
    <property type="project" value="InterPro"/>
</dbReference>
<dbReference type="SUPFAM" id="SSF52518">
    <property type="entry name" value="Thiamin diphosphate-binding fold (THDP-binding)"/>
    <property type="match status" value="2"/>
</dbReference>
<dbReference type="GO" id="GO:0050660">
    <property type="term" value="F:flavin adenine dinucleotide binding"/>
    <property type="evidence" value="ECO:0007669"/>
    <property type="project" value="TreeGrafter"/>
</dbReference>
<evidence type="ECO:0000256" key="3">
    <source>
        <dbReference type="RuleBase" id="RU362132"/>
    </source>
</evidence>
<evidence type="ECO:0000259" key="4">
    <source>
        <dbReference type="Pfam" id="PF00205"/>
    </source>
</evidence>
<sequence length="571" mass="62001">MKASDAVAKVLADTQVIYGFELIGGMITHLVDSINLLGKTKLVSMHHEQGAAFAASAVARATNHKVMGVALGTSGPGATNLITGIADCWLDSHPCLFLTGQVNTHELKGERAIRQQGFQELDSVALVSSITKYAHQVGHIDELIPCLLKAITIARADRPGPVLLDIPMDIQRAEVDDAVLDELLRVWAYESSLPPEQSAPYDDVWALLEKAQKPVFLIGGGAVNMPGFRQWLSKVSKLGIPHVASLKGAEKLPASEHYLGMLGAYGTRAANYAVQNCDLLIVFGSRMDVRQTGAKTETFAHNARIVQFDLDAAQLDNRVKAQQSINANLEAVFASFVIHAPNLRSVPTAWQAHLAQVFEQSFKDEYTDWSISPFELFSTLNKLAEGQALDYVVDVGNNQMWAAHTLRLGSRQAMHHSGGLGTMGFAIPTAVGACIAGGKPVVVITGDGGAQLNIQELDIIARERLPILTVVLNNHSLGMVRGFQEMYFEGRNSSTYWDGYTSQFQALGAAYGIDSRSLSDLETFKAAVSEFLANGKPMLIEVLMPDARECRPRLEFGRPINEQSPLLELGQ</sequence>
<dbReference type="InterPro" id="IPR029035">
    <property type="entry name" value="DHS-like_NAD/FAD-binding_dom"/>
</dbReference>
<dbReference type="CDD" id="cd07035">
    <property type="entry name" value="TPP_PYR_POX_like"/>
    <property type="match status" value="1"/>
</dbReference>
<dbReference type="Pfam" id="PF00205">
    <property type="entry name" value="TPP_enzyme_M"/>
    <property type="match status" value="1"/>
</dbReference>
<dbReference type="GO" id="GO:0000287">
    <property type="term" value="F:magnesium ion binding"/>
    <property type="evidence" value="ECO:0007669"/>
    <property type="project" value="InterPro"/>
</dbReference>
<gene>
    <name evidence="7" type="primary">ilvG_1</name>
    <name evidence="7" type="ORF">ERS008472_00674</name>
</gene>
<dbReference type="InterPro" id="IPR012001">
    <property type="entry name" value="Thiamin_PyroP_enz_TPP-bd_dom"/>
</dbReference>
<dbReference type="GO" id="GO:0009097">
    <property type="term" value="P:isoleucine biosynthetic process"/>
    <property type="evidence" value="ECO:0007669"/>
    <property type="project" value="TreeGrafter"/>
</dbReference>
<dbReference type="SUPFAM" id="SSF52467">
    <property type="entry name" value="DHS-like NAD/FAD-binding domain"/>
    <property type="match status" value="1"/>
</dbReference>
<reference evidence="8" key="1">
    <citation type="submission" date="2015-03" db="EMBL/GenBank/DDBJ databases">
        <authorList>
            <consortium name="Pathogen Informatics"/>
            <person name="Murphy D."/>
        </authorList>
    </citation>
    <scope>NUCLEOTIDE SEQUENCE [LARGE SCALE GENOMIC DNA]</scope>
    <source>
        <strain evidence="8">IP6945</strain>
    </source>
</reference>
<keyword evidence="7" id="KW-0808">Transferase</keyword>
<accession>A0A0T9NJV9</accession>
<dbReference type="Gene3D" id="3.40.50.1220">
    <property type="entry name" value="TPP-binding domain"/>
    <property type="match status" value="1"/>
</dbReference>
<organism evidence="7 8">
    <name type="scientific">Yersinia thracica</name>
    <dbReference type="NCBI Taxonomy" id="2890319"/>
    <lineage>
        <taxon>Bacteria</taxon>
        <taxon>Pseudomonadati</taxon>
        <taxon>Pseudomonadota</taxon>
        <taxon>Gammaproteobacteria</taxon>
        <taxon>Enterobacterales</taxon>
        <taxon>Yersiniaceae</taxon>
        <taxon>Yersinia</taxon>
    </lineage>
</organism>
<dbReference type="GO" id="GO:0003984">
    <property type="term" value="F:acetolactate synthase activity"/>
    <property type="evidence" value="ECO:0007669"/>
    <property type="project" value="UniProtKB-EC"/>
</dbReference>
<dbReference type="InterPro" id="IPR045229">
    <property type="entry name" value="TPP_enz"/>
</dbReference>
<dbReference type="Gene3D" id="3.40.50.970">
    <property type="match status" value="2"/>
</dbReference>
<comment type="similarity">
    <text evidence="1 3">Belongs to the TPP enzyme family.</text>
</comment>
<dbReference type="EMBL" id="CQAW01000002">
    <property type="protein sequence ID" value="CNH14366.1"/>
    <property type="molecule type" value="Genomic_DNA"/>
</dbReference>
<dbReference type="GO" id="GO:0005948">
    <property type="term" value="C:acetolactate synthase complex"/>
    <property type="evidence" value="ECO:0007669"/>
    <property type="project" value="TreeGrafter"/>
</dbReference>
<dbReference type="PANTHER" id="PTHR18968">
    <property type="entry name" value="THIAMINE PYROPHOSPHATE ENZYMES"/>
    <property type="match status" value="1"/>
</dbReference>
<keyword evidence="8" id="KW-1185">Reference proteome</keyword>
<evidence type="ECO:0000313" key="7">
    <source>
        <dbReference type="EMBL" id="CNH14366.1"/>
    </source>
</evidence>
<dbReference type="InterPro" id="IPR029061">
    <property type="entry name" value="THDP-binding"/>
</dbReference>
<feature type="domain" description="Thiamine pyrophosphate enzyme N-terminal TPP-binding" evidence="6">
    <location>
        <begin position="1"/>
        <end position="125"/>
    </location>
</feature>
<dbReference type="GO" id="GO:0009099">
    <property type="term" value="P:L-valine biosynthetic process"/>
    <property type="evidence" value="ECO:0007669"/>
    <property type="project" value="TreeGrafter"/>
</dbReference>
<evidence type="ECO:0000259" key="6">
    <source>
        <dbReference type="Pfam" id="PF02776"/>
    </source>
</evidence>
<feature type="domain" description="Thiamine pyrophosphate enzyme TPP-binding" evidence="5">
    <location>
        <begin position="394"/>
        <end position="542"/>
    </location>
</feature>
<dbReference type="Pfam" id="PF02776">
    <property type="entry name" value="TPP_enzyme_N"/>
    <property type="match status" value="1"/>
</dbReference>
<feature type="domain" description="Thiamine pyrophosphate enzyme central" evidence="4">
    <location>
        <begin position="203"/>
        <end position="332"/>
    </location>
</feature>
<evidence type="ECO:0000256" key="2">
    <source>
        <dbReference type="ARBA" id="ARBA00023052"/>
    </source>
</evidence>
<dbReference type="InterPro" id="IPR011766">
    <property type="entry name" value="TPP_enzyme_TPP-bd"/>
</dbReference>
<dbReference type="CDD" id="cd02015">
    <property type="entry name" value="TPP_AHAS"/>
    <property type="match status" value="1"/>
</dbReference>
<keyword evidence="2 3" id="KW-0786">Thiamine pyrophosphate</keyword>
<protein>
    <submittedName>
        <fullName evidence="7">Acetolactate synthase 2 catalytic subunit</fullName>
        <ecNumber evidence="7">2.2.1.6</ecNumber>
    </submittedName>
</protein>
<dbReference type="InterPro" id="IPR012000">
    <property type="entry name" value="Thiamin_PyroP_enz_cen_dom"/>
</dbReference>